<evidence type="ECO:0000256" key="3">
    <source>
        <dbReference type="ARBA" id="ARBA00022723"/>
    </source>
</evidence>
<gene>
    <name evidence="12" type="ORF">PhCBS80983_g05994</name>
</gene>
<evidence type="ECO:0000256" key="4">
    <source>
        <dbReference type="ARBA" id="ARBA00022753"/>
    </source>
</evidence>
<comment type="similarity">
    <text evidence="1 9">Belongs to the VPS36 family.</text>
</comment>
<evidence type="ECO:0000313" key="12">
    <source>
        <dbReference type="EMBL" id="TPX54242.1"/>
    </source>
</evidence>
<feature type="compositionally biased region" description="Polar residues" evidence="10">
    <location>
        <begin position="599"/>
        <end position="610"/>
    </location>
</feature>
<dbReference type="InterPro" id="IPR036390">
    <property type="entry name" value="WH_DNA-bd_sf"/>
</dbReference>
<comment type="subcellular location">
    <subcellularLocation>
        <location evidence="9">Cytoplasm</location>
    </subcellularLocation>
    <subcellularLocation>
        <location evidence="9">Endosome</location>
    </subcellularLocation>
</comment>
<evidence type="ECO:0000256" key="2">
    <source>
        <dbReference type="ARBA" id="ARBA00022448"/>
    </source>
</evidence>
<dbReference type="AlphaFoldDB" id="A0A507DSK9"/>
<dbReference type="Gene3D" id="2.30.29.30">
    <property type="entry name" value="Pleckstrin-homology domain (PH domain)/Phosphotyrosine-binding domain (PTB)"/>
    <property type="match status" value="2"/>
</dbReference>
<feature type="compositionally biased region" description="Low complexity" evidence="10">
    <location>
        <begin position="156"/>
        <end position="194"/>
    </location>
</feature>
<dbReference type="GO" id="GO:0043328">
    <property type="term" value="P:protein transport to vacuole involved in ubiquitin-dependent protein catabolic process via the multivesicular body sorting pathway"/>
    <property type="evidence" value="ECO:0007669"/>
    <property type="project" value="UniProtKB-UniRule"/>
</dbReference>
<keyword evidence="6" id="KW-0862">Zinc</keyword>
<dbReference type="InterPro" id="IPR021648">
    <property type="entry name" value="GLUE_dom"/>
</dbReference>
<dbReference type="InterPro" id="IPR037855">
    <property type="entry name" value="Vps36"/>
</dbReference>
<evidence type="ECO:0000259" key="11">
    <source>
        <dbReference type="PROSITE" id="PS51495"/>
    </source>
</evidence>
<evidence type="ECO:0000313" key="13">
    <source>
        <dbReference type="Proteomes" id="UP000318582"/>
    </source>
</evidence>
<name>A0A507DSK9_9FUNG</name>
<feature type="region of interest" description="Disordered" evidence="10">
    <location>
        <begin position="141"/>
        <end position="211"/>
    </location>
</feature>
<dbReference type="InterPro" id="IPR040608">
    <property type="entry name" value="Snf8/Vps36"/>
</dbReference>
<dbReference type="STRING" id="109895.A0A507DSK9"/>
<keyword evidence="7 9" id="KW-0653">Protein transport</keyword>
<dbReference type="Proteomes" id="UP000318582">
    <property type="component" value="Unassembled WGS sequence"/>
</dbReference>
<dbReference type="PANTHER" id="PTHR13128:SF12">
    <property type="entry name" value="VACUOLAR PROTEIN-SORTING-ASSOCIATED PROTEIN 36"/>
    <property type="match status" value="1"/>
</dbReference>
<comment type="caution">
    <text evidence="12">The sequence shown here is derived from an EMBL/GenBank/DDBJ whole genome shotgun (WGS) entry which is preliminary data.</text>
</comment>
<dbReference type="Pfam" id="PF04157">
    <property type="entry name" value="EAP30"/>
    <property type="match status" value="1"/>
</dbReference>
<feature type="domain" description="GLUE N-terminal" evidence="11">
    <location>
        <begin position="1"/>
        <end position="301"/>
    </location>
</feature>
<feature type="region of interest" description="Disordered" evidence="10">
    <location>
        <begin position="581"/>
        <end position="610"/>
    </location>
</feature>
<organism evidence="12 13">
    <name type="scientific">Powellomyces hirtus</name>
    <dbReference type="NCBI Taxonomy" id="109895"/>
    <lineage>
        <taxon>Eukaryota</taxon>
        <taxon>Fungi</taxon>
        <taxon>Fungi incertae sedis</taxon>
        <taxon>Chytridiomycota</taxon>
        <taxon>Chytridiomycota incertae sedis</taxon>
        <taxon>Chytridiomycetes</taxon>
        <taxon>Spizellomycetales</taxon>
        <taxon>Powellomycetaceae</taxon>
        <taxon>Powellomyces</taxon>
    </lineage>
</organism>
<dbReference type="EMBL" id="QEAQ01000164">
    <property type="protein sequence ID" value="TPX54242.1"/>
    <property type="molecule type" value="Genomic_DNA"/>
</dbReference>
<evidence type="ECO:0000256" key="10">
    <source>
        <dbReference type="SAM" id="MobiDB-lite"/>
    </source>
</evidence>
<dbReference type="InterPro" id="IPR011993">
    <property type="entry name" value="PH-like_dom_sf"/>
</dbReference>
<dbReference type="PROSITE" id="PS51495">
    <property type="entry name" value="GLUE"/>
    <property type="match status" value="1"/>
</dbReference>
<dbReference type="GO" id="GO:0032266">
    <property type="term" value="F:phosphatidylinositol-3-phosphate binding"/>
    <property type="evidence" value="ECO:0007669"/>
    <property type="project" value="UniProtKB-UniRule"/>
</dbReference>
<dbReference type="InterPro" id="IPR001876">
    <property type="entry name" value="Znf_RanBP2"/>
</dbReference>
<dbReference type="Pfam" id="PF11605">
    <property type="entry name" value="Vps36_ESCRT-II"/>
    <property type="match status" value="1"/>
</dbReference>
<dbReference type="SUPFAM" id="SSF46785">
    <property type="entry name" value="Winged helix' DNA-binding domain"/>
    <property type="match status" value="1"/>
</dbReference>
<dbReference type="InterPro" id="IPR036388">
    <property type="entry name" value="WH-like_DNA-bd_sf"/>
</dbReference>
<keyword evidence="2 9" id="KW-0813">Transport</keyword>
<dbReference type="GO" id="GO:0008270">
    <property type="term" value="F:zinc ion binding"/>
    <property type="evidence" value="ECO:0007669"/>
    <property type="project" value="UniProtKB-KW"/>
</dbReference>
<protein>
    <recommendedName>
        <fullName evidence="9">Vacuolar protein-sorting-associated protein 36</fullName>
    </recommendedName>
    <alternativeName>
        <fullName evidence="9">ESCRT-II complex subunit VPS36</fullName>
    </alternativeName>
</protein>
<keyword evidence="4 9" id="KW-0967">Endosome</keyword>
<evidence type="ECO:0000256" key="5">
    <source>
        <dbReference type="ARBA" id="ARBA00022771"/>
    </source>
</evidence>
<evidence type="ECO:0000256" key="7">
    <source>
        <dbReference type="ARBA" id="ARBA00022927"/>
    </source>
</evidence>
<keyword evidence="8" id="KW-0175">Coiled coil</keyword>
<keyword evidence="9" id="KW-0963">Cytoplasm</keyword>
<reference evidence="12 13" key="1">
    <citation type="journal article" date="2019" name="Sci. Rep.">
        <title>Comparative genomics of chytrid fungi reveal insights into the obligate biotrophic and pathogenic lifestyle of Synchytrium endobioticum.</title>
        <authorList>
            <person name="van de Vossenberg B.T.L.H."/>
            <person name="Warris S."/>
            <person name="Nguyen H.D.T."/>
            <person name="van Gent-Pelzer M.P.E."/>
            <person name="Joly D.L."/>
            <person name="van de Geest H.C."/>
            <person name="Bonants P.J.M."/>
            <person name="Smith D.S."/>
            <person name="Levesque C.A."/>
            <person name="van der Lee T.A.J."/>
        </authorList>
    </citation>
    <scope>NUCLEOTIDE SEQUENCE [LARGE SCALE GENOMIC DNA]</scope>
    <source>
        <strain evidence="12 13">CBS 809.83</strain>
    </source>
</reference>
<comment type="subunit">
    <text evidence="9">Component of the endosomal sorting complex required for transport II (ESCRT-II).</text>
</comment>
<dbReference type="Gene3D" id="4.10.1060.10">
    <property type="entry name" value="Zinc finger, RanBP2-type"/>
    <property type="match status" value="1"/>
</dbReference>
<evidence type="ECO:0000256" key="8">
    <source>
        <dbReference type="ARBA" id="ARBA00023054"/>
    </source>
</evidence>
<feature type="region of interest" description="Disordered" evidence="10">
    <location>
        <begin position="240"/>
        <end position="263"/>
    </location>
</feature>
<dbReference type="Gene3D" id="6.10.140.260">
    <property type="match status" value="1"/>
</dbReference>
<dbReference type="SUPFAM" id="SSF50729">
    <property type="entry name" value="PH domain-like"/>
    <property type="match status" value="2"/>
</dbReference>
<feature type="compositionally biased region" description="Pro residues" evidence="10">
    <location>
        <begin position="195"/>
        <end position="205"/>
    </location>
</feature>
<dbReference type="PANTHER" id="PTHR13128">
    <property type="entry name" value="VACUOLAR PROTEIN-SORTING-ASSOCIATED PROTEIN 36"/>
    <property type="match status" value="1"/>
</dbReference>
<comment type="function">
    <text evidence="9">Component of the ESCRT-II complex (endosomal sorting complex required for transport II), which is required for multivesicular body (MVB) formation and sorting of endosomal cargo proteins into MVBs.</text>
</comment>
<sequence length="688" mass="72605">MLPGETIALLQSDVGLYSGKTRLQDYDNGIAFVTGLRIMWVDEARDTALQLPLTALRGIDTSGGIWKASSPKLILTLQRQTPLAGSATPTSQPSSATSAIAATSSPVCRTAAVPWTCPICAHLNSSGDHAKCDLCGVQKPAGLSSSQPTPTRRDSPATSAPSPAATSASSSSPTRSPNFQITPTSYTYPSLSTPTSPPTPPPKTTPTPQKQCPVCTFLNHADLITCEMCDAPLPGTRPAANLPSPAVDASSGPAQDTSATTDDDTTSIVKLSFRAGGLSEFVKALKAAVADRAWERAVTPIAKASVPAPVQSSPGLGGIASIMRSVEQSNQRMGSSVDEAFSDLNALMAKAADMVKLAESISSKIAQSTAPAADDDSSEMAAFRSYLIDLGISNPVTKKSTGDLYTQELTRQLAEFLARALPRHGGMMALTDLYCLFNRARGSALISPNDLRACCTLFEGMNLPFRVREFASGLLVVQSSTHRDEETVTRVHAHVVRRAHTTTPTTTTPTPTTGGGLAAADLAALEKVSIVLAAEQLLQPFRFCTDSQETNQPHRQPTTTTQLRIMCATPMQIDTQAHYHATHAPSTGQKRKLTPDSPSPSSTHMMLTSPTLPPAAYPDAKRCHTAASTHRVVYSPTDPTHRILASLIQHPDTIVPRPGPPGDAKHLPSAAASPWNVPLHRVTGICGV</sequence>
<keyword evidence="5" id="KW-0863">Zinc-finger</keyword>
<evidence type="ECO:0000256" key="1">
    <source>
        <dbReference type="ARBA" id="ARBA00009697"/>
    </source>
</evidence>
<dbReference type="GO" id="GO:0031902">
    <property type="term" value="C:late endosome membrane"/>
    <property type="evidence" value="ECO:0007669"/>
    <property type="project" value="UniProtKB-UniRule"/>
</dbReference>
<dbReference type="GO" id="GO:0000814">
    <property type="term" value="C:ESCRT II complex"/>
    <property type="evidence" value="ECO:0007669"/>
    <property type="project" value="UniProtKB-UniRule"/>
</dbReference>
<dbReference type="SMART" id="SM00547">
    <property type="entry name" value="ZnF_RBZ"/>
    <property type="match status" value="2"/>
</dbReference>
<accession>A0A507DSK9</accession>
<evidence type="ECO:0000256" key="9">
    <source>
        <dbReference type="RuleBase" id="RU367095"/>
    </source>
</evidence>
<evidence type="ECO:0000256" key="6">
    <source>
        <dbReference type="ARBA" id="ARBA00022833"/>
    </source>
</evidence>
<keyword evidence="3" id="KW-0479">Metal-binding</keyword>
<dbReference type="GO" id="GO:0043130">
    <property type="term" value="F:ubiquitin binding"/>
    <property type="evidence" value="ECO:0007669"/>
    <property type="project" value="UniProtKB-UniRule"/>
</dbReference>
<dbReference type="FunFam" id="1.10.10.10:FF:000165">
    <property type="entry name" value="Vacuolar protein sorting protein (Vps36)"/>
    <property type="match status" value="1"/>
</dbReference>
<proteinExistence type="inferred from homology"/>
<keyword evidence="13" id="KW-1185">Reference proteome</keyword>
<dbReference type="Gene3D" id="1.10.10.10">
    <property type="entry name" value="Winged helix-like DNA-binding domain superfamily/Winged helix DNA-binding domain"/>
    <property type="match status" value="1"/>
</dbReference>